<dbReference type="PRINTS" id="PR00421">
    <property type="entry name" value="THIOREDOXIN"/>
</dbReference>
<name>S2W652_9ACTN</name>
<evidence type="ECO:0000256" key="5">
    <source>
        <dbReference type="ARBA" id="ARBA00023284"/>
    </source>
</evidence>
<organism evidence="9 10">
    <name type="scientific">Propionimicrobium lymphophilum ACS-093-V-SCH5</name>
    <dbReference type="NCBI Taxonomy" id="883161"/>
    <lineage>
        <taxon>Bacteria</taxon>
        <taxon>Bacillati</taxon>
        <taxon>Actinomycetota</taxon>
        <taxon>Actinomycetes</taxon>
        <taxon>Propionibacteriales</taxon>
        <taxon>Propionibacteriaceae</taxon>
        <taxon>Propionimicrobium</taxon>
    </lineage>
</organism>
<sequence>MATVELTGDNLEQKLSEKDISLIDFWAPWCGPCRQFGPIYEEVSENHDDILFGKVNTEEEQELAAVAGITSIPTLMIFREQIPVFSHSGAIPAAALEDLIKQVRALDMDDVRKQAAEAAQQSGHAAQTATQKD</sequence>
<evidence type="ECO:0000313" key="9">
    <source>
        <dbReference type="EMBL" id="EPD33700.1"/>
    </source>
</evidence>
<keyword evidence="4" id="KW-1015">Disulfide bond</keyword>
<evidence type="ECO:0000259" key="8">
    <source>
        <dbReference type="PROSITE" id="PS51352"/>
    </source>
</evidence>
<gene>
    <name evidence="9" type="ORF">HMPREF9306_00458</name>
</gene>
<proteinExistence type="inferred from homology"/>
<dbReference type="PATRIC" id="fig|883161.3.peg.462"/>
<dbReference type="InterPro" id="IPR005746">
    <property type="entry name" value="Thioredoxin"/>
</dbReference>
<feature type="domain" description="Thioredoxin" evidence="8">
    <location>
        <begin position="1"/>
        <end position="105"/>
    </location>
</feature>
<dbReference type="CDD" id="cd02947">
    <property type="entry name" value="TRX_family"/>
    <property type="match status" value="1"/>
</dbReference>
<dbReference type="OrthoDB" id="9790390at2"/>
<dbReference type="Proteomes" id="UP000014417">
    <property type="component" value="Unassembled WGS sequence"/>
</dbReference>
<dbReference type="NCBIfam" id="TIGR01068">
    <property type="entry name" value="thioredoxin"/>
    <property type="match status" value="1"/>
</dbReference>
<evidence type="ECO:0000256" key="6">
    <source>
        <dbReference type="NCBIfam" id="TIGR01068"/>
    </source>
</evidence>
<dbReference type="AlphaFoldDB" id="S2W652"/>
<dbReference type="PANTHER" id="PTHR45663">
    <property type="entry name" value="GEO12009P1"/>
    <property type="match status" value="1"/>
</dbReference>
<dbReference type="EMBL" id="AGZR01000004">
    <property type="protein sequence ID" value="EPD33700.1"/>
    <property type="molecule type" value="Genomic_DNA"/>
</dbReference>
<dbReference type="RefSeq" id="WP_016455308.1">
    <property type="nucleotide sequence ID" value="NZ_KE150269.1"/>
</dbReference>
<dbReference type="PROSITE" id="PS00194">
    <property type="entry name" value="THIOREDOXIN_1"/>
    <property type="match status" value="1"/>
</dbReference>
<comment type="caution">
    <text evidence="9">The sequence shown here is derived from an EMBL/GenBank/DDBJ whole genome shotgun (WGS) entry which is preliminary data.</text>
</comment>
<reference evidence="9 10" key="1">
    <citation type="submission" date="2013-04" db="EMBL/GenBank/DDBJ databases">
        <title>The Genome Sequence of Propionimicrobium lymphophilum ACS-093-V-SCH5.</title>
        <authorList>
            <consortium name="The Broad Institute Genomics Platform"/>
            <person name="Earl A."/>
            <person name="Ward D."/>
            <person name="Feldgarden M."/>
            <person name="Gevers D."/>
            <person name="Saerens B."/>
            <person name="Vaneechoutte M."/>
            <person name="Walker B."/>
            <person name="Young S."/>
            <person name="Zeng Q."/>
            <person name="Gargeya S."/>
            <person name="Fitzgerald M."/>
            <person name="Haas B."/>
            <person name="Abouelleil A."/>
            <person name="Allen A.W."/>
            <person name="Alvarado L."/>
            <person name="Arachchi H.M."/>
            <person name="Berlin A.M."/>
            <person name="Chapman S.B."/>
            <person name="Gainer-Dewar J."/>
            <person name="Goldberg J."/>
            <person name="Griggs A."/>
            <person name="Gujja S."/>
            <person name="Hansen M."/>
            <person name="Howarth C."/>
            <person name="Imamovic A."/>
            <person name="Ireland A."/>
            <person name="Larimer J."/>
            <person name="McCowan C."/>
            <person name="Murphy C."/>
            <person name="Pearson M."/>
            <person name="Poon T.W."/>
            <person name="Priest M."/>
            <person name="Roberts A."/>
            <person name="Saif S."/>
            <person name="Shea T."/>
            <person name="Sisk P."/>
            <person name="Sykes S."/>
            <person name="Wortman J."/>
            <person name="Nusbaum C."/>
            <person name="Birren B."/>
        </authorList>
    </citation>
    <scope>NUCLEOTIDE SEQUENCE [LARGE SCALE GENOMIC DNA]</scope>
    <source>
        <strain evidence="9 10">ACS-093-V-SCH5</strain>
    </source>
</reference>
<evidence type="ECO:0000256" key="7">
    <source>
        <dbReference type="SAM" id="MobiDB-lite"/>
    </source>
</evidence>
<dbReference type="GO" id="GO:0015035">
    <property type="term" value="F:protein-disulfide reductase activity"/>
    <property type="evidence" value="ECO:0007669"/>
    <property type="project" value="UniProtKB-UniRule"/>
</dbReference>
<comment type="similarity">
    <text evidence="1">Belongs to the thioredoxin family.</text>
</comment>
<accession>S2W652</accession>
<keyword evidence="2" id="KW-0813">Transport</keyword>
<dbReference type="STRING" id="883161.HMPREF9306_00458"/>
<feature type="region of interest" description="Disordered" evidence="7">
    <location>
        <begin position="112"/>
        <end position="133"/>
    </location>
</feature>
<evidence type="ECO:0000313" key="10">
    <source>
        <dbReference type="Proteomes" id="UP000014417"/>
    </source>
</evidence>
<keyword evidence="10" id="KW-1185">Reference proteome</keyword>
<dbReference type="PANTHER" id="PTHR45663:SF40">
    <property type="entry name" value="THIOREDOXIN 2"/>
    <property type="match status" value="1"/>
</dbReference>
<dbReference type="HOGENOM" id="CLU_090389_10_4_11"/>
<keyword evidence="5" id="KW-0676">Redox-active center</keyword>
<dbReference type="InterPro" id="IPR017937">
    <property type="entry name" value="Thioredoxin_CS"/>
</dbReference>
<feature type="compositionally biased region" description="Low complexity" evidence="7">
    <location>
        <begin position="116"/>
        <end position="127"/>
    </location>
</feature>
<evidence type="ECO:0000256" key="1">
    <source>
        <dbReference type="ARBA" id="ARBA00008987"/>
    </source>
</evidence>
<keyword evidence="3" id="KW-0249">Electron transport</keyword>
<dbReference type="InterPro" id="IPR036249">
    <property type="entry name" value="Thioredoxin-like_sf"/>
</dbReference>
<dbReference type="SUPFAM" id="SSF52833">
    <property type="entry name" value="Thioredoxin-like"/>
    <property type="match status" value="1"/>
</dbReference>
<dbReference type="GO" id="GO:0005829">
    <property type="term" value="C:cytosol"/>
    <property type="evidence" value="ECO:0007669"/>
    <property type="project" value="TreeGrafter"/>
</dbReference>
<dbReference type="InterPro" id="IPR013766">
    <property type="entry name" value="Thioredoxin_domain"/>
</dbReference>
<dbReference type="PROSITE" id="PS51352">
    <property type="entry name" value="THIOREDOXIN_2"/>
    <property type="match status" value="1"/>
</dbReference>
<evidence type="ECO:0000256" key="2">
    <source>
        <dbReference type="ARBA" id="ARBA00022448"/>
    </source>
</evidence>
<dbReference type="Pfam" id="PF00085">
    <property type="entry name" value="Thioredoxin"/>
    <property type="match status" value="1"/>
</dbReference>
<evidence type="ECO:0000256" key="3">
    <source>
        <dbReference type="ARBA" id="ARBA00022982"/>
    </source>
</evidence>
<protein>
    <recommendedName>
        <fullName evidence="6">Thioredoxin</fullName>
    </recommendedName>
</protein>
<evidence type="ECO:0000256" key="4">
    <source>
        <dbReference type="ARBA" id="ARBA00023157"/>
    </source>
</evidence>
<dbReference type="Gene3D" id="3.40.30.10">
    <property type="entry name" value="Glutaredoxin"/>
    <property type="match status" value="1"/>
</dbReference>